<dbReference type="Gene3D" id="3.40.50.720">
    <property type="entry name" value="NAD(P)-binding Rossmann-like Domain"/>
    <property type="match status" value="1"/>
</dbReference>
<dbReference type="InterPro" id="IPR036291">
    <property type="entry name" value="NAD(P)-bd_dom_sf"/>
</dbReference>
<reference evidence="2" key="1">
    <citation type="submission" date="2022-10" db="EMBL/GenBank/DDBJ databases">
        <title>The WGS of Solirubrobacter phytolaccae KCTC 29190.</title>
        <authorList>
            <person name="Jiang Z."/>
        </authorList>
    </citation>
    <scope>NUCLEOTIDE SEQUENCE</scope>
    <source>
        <strain evidence="2">KCTC 29190</strain>
    </source>
</reference>
<dbReference type="PANTHER" id="PTHR43781">
    <property type="entry name" value="SACCHAROPINE DEHYDROGENASE"/>
    <property type="match status" value="1"/>
</dbReference>
<sequence>MASRIVVFGATGYTGELIASRLAAAGARPVLAGRSESKLSALAERLGGLDWVRADALRQNTVFDLVGPDDVLISTVGPFVKWGLPAARAAVAAGCTYIDTTGEPEFIRTLFEELDGPARRSGARVIPSLSYEFAGGVLAGALALDEAGGDAVRVDVGYYALGGGPNSLSAGTRESLVGIVLGDHFAYRDGAVRGVRAAERVRSFVVAGKSREAFSLGALEHYALRGSSDSLREVNVYTGWFGPLSRAVQAGSVVGTVVQRVPLVRPGMKWWGERAVSLVGGPEAGTTPEGVRSWIAAEALSESGDVLARVDLAGTDGYDFTASLVAWAAQRRVDGAGVLGPVEAFGLEALEDAALSAGLERVQ</sequence>
<dbReference type="PANTHER" id="PTHR43781:SF1">
    <property type="entry name" value="SACCHAROPINE DEHYDROGENASE"/>
    <property type="match status" value="1"/>
</dbReference>
<accession>A0A9X3NDW2</accession>
<name>A0A9X3NDW2_9ACTN</name>
<dbReference type="RefSeq" id="WP_270029332.1">
    <property type="nucleotide sequence ID" value="NZ_JAPDDP010000089.1"/>
</dbReference>
<dbReference type="AlphaFoldDB" id="A0A9X3NDW2"/>
<proteinExistence type="predicted"/>
<dbReference type="Pfam" id="PF03435">
    <property type="entry name" value="Sacchrp_dh_NADP"/>
    <property type="match status" value="1"/>
</dbReference>
<protein>
    <submittedName>
        <fullName evidence="2">Saccharopine dehydrogenase NADP-binding domain-containing protein</fullName>
    </submittedName>
</protein>
<evidence type="ECO:0000259" key="1">
    <source>
        <dbReference type="Pfam" id="PF03435"/>
    </source>
</evidence>
<dbReference type="EMBL" id="JAPDDP010000089">
    <property type="protein sequence ID" value="MDA0184870.1"/>
    <property type="molecule type" value="Genomic_DNA"/>
</dbReference>
<evidence type="ECO:0000313" key="3">
    <source>
        <dbReference type="Proteomes" id="UP001147653"/>
    </source>
</evidence>
<evidence type="ECO:0000313" key="2">
    <source>
        <dbReference type="EMBL" id="MDA0184870.1"/>
    </source>
</evidence>
<dbReference type="SUPFAM" id="SSF51735">
    <property type="entry name" value="NAD(P)-binding Rossmann-fold domains"/>
    <property type="match status" value="1"/>
</dbReference>
<keyword evidence="3" id="KW-1185">Reference proteome</keyword>
<gene>
    <name evidence="2" type="ORF">OJ997_31495</name>
</gene>
<dbReference type="Proteomes" id="UP001147653">
    <property type="component" value="Unassembled WGS sequence"/>
</dbReference>
<comment type="caution">
    <text evidence="2">The sequence shown here is derived from an EMBL/GenBank/DDBJ whole genome shotgun (WGS) entry which is preliminary data.</text>
</comment>
<feature type="domain" description="Saccharopine dehydrogenase NADP binding" evidence="1">
    <location>
        <begin position="5"/>
        <end position="102"/>
    </location>
</feature>
<organism evidence="2 3">
    <name type="scientific">Solirubrobacter phytolaccae</name>
    <dbReference type="NCBI Taxonomy" id="1404360"/>
    <lineage>
        <taxon>Bacteria</taxon>
        <taxon>Bacillati</taxon>
        <taxon>Actinomycetota</taxon>
        <taxon>Thermoleophilia</taxon>
        <taxon>Solirubrobacterales</taxon>
        <taxon>Solirubrobacteraceae</taxon>
        <taxon>Solirubrobacter</taxon>
    </lineage>
</organism>
<dbReference type="InterPro" id="IPR005097">
    <property type="entry name" value="Sacchrp_dh_NADP-bd"/>
</dbReference>